<dbReference type="EMBL" id="BKCG01000003">
    <property type="protein sequence ID" value="GER59451.1"/>
    <property type="molecule type" value="Genomic_DNA"/>
</dbReference>
<evidence type="ECO:0000313" key="1">
    <source>
        <dbReference type="EMBL" id="GER59451.1"/>
    </source>
</evidence>
<evidence type="ECO:0000313" key="2">
    <source>
        <dbReference type="Proteomes" id="UP000326509"/>
    </source>
</evidence>
<dbReference type="OrthoDB" id="1121756at2"/>
<accession>A0A5J4J0W3</accession>
<dbReference type="RefSeq" id="WP_151673769.1">
    <property type="nucleotide sequence ID" value="NZ_BKCG01000003.1"/>
</dbReference>
<proteinExistence type="predicted"/>
<organism evidence="1 2">
    <name type="scientific">Patiriisocius marinus</name>
    <dbReference type="NCBI Taxonomy" id="1397112"/>
    <lineage>
        <taxon>Bacteria</taxon>
        <taxon>Pseudomonadati</taxon>
        <taxon>Bacteroidota</taxon>
        <taxon>Flavobacteriia</taxon>
        <taxon>Flavobacteriales</taxon>
        <taxon>Flavobacteriaceae</taxon>
        <taxon>Patiriisocius</taxon>
    </lineage>
</organism>
<name>A0A5J4J0W3_9FLAO</name>
<comment type="caution">
    <text evidence="1">The sequence shown here is derived from an EMBL/GenBank/DDBJ whole genome shotgun (WGS) entry which is preliminary data.</text>
</comment>
<protein>
    <submittedName>
        <fullName evidence="1">Uncharacterized protein</fullName>
    </submittedName>
</protein>
<keyword evidence="2" id="KW-1185">Reference proteome</keyword>
<dbReference type="AlphaFoldDB" id="A0A5J4J0W3"/>
<sequence length="161" mass="18086">MKKIIAIAVLAFTIISCGVPKTVIQSKKVVKGNWTLEAITYNQTGTYNVSLFNDTSKECFEGSTWRFIPNNNSGIYTINGANCQTGDRNFIFTIQEVDADSGLYDFLLKPTVKQGSSNKTETTGFRVNLTQLSDTNMRWEQTVDLDGKPFKINMDFTKIQE</sequence>
<gene>
    <name evidence="1" type="ORF">ULMA_15590</name>
</gene>
<reference evidence="1 2" key="1">
    <citation type="submission" date="2019-08" db="EMBL/GenBank/DDBJ databases">
        <title>Draft genome sequence of Ulvibacter marinus type strain NBRC 109484.</title>
        <authorList>
            <person name="Kawano K."/>
            <person name="Ushijima N."/>
            <person name="Kihara M."/>
            <person name="Itoh H."/>
        </authorList>
    </citation>
    <scope>NUCLEOTIDE SEQUENCE [LARGE SCALE GENOMIC DNA]</scope>
    <source>
        <strain evidence="1 2">NBRC 109484</strain>
    </source>
</reference>
<dbReference type="Proteomes" id="UP000326509">
    <property type="component" value="Unassembled WGS sequence"/>
</dbReference>
<dbReference type="PROSITE" id="PS51257">
    <property type="entry name" value="PROKAR_LIPOPROTEIN"/>
    <property type="match status" value="1"/>
</dbReference>